<dbReference type="Proteomes" id="UP000663881">
    <property type="component" value="Unassembled WGS sequence"/>
</dbReference>
<keyword evidence="1" id="KW-0186">Copper</keyword>
<reference evidence="3" key="1">
    <citation type="submission" date="2021-02" db="EMBL/GenBank/DDBJ databases">
        <authorList>
            <person name="Nowell W R."/>
        </authorList>
    </citation>
    <scope>NUCLEOTIDE SEQUENCE</scope>
</reference>
<evidence type="ECO:0000256" key="1">
    <source>
        <dbReference type="RuleBase" id="RU000672"/>
    </source>
</evidence>
<comment type="PTM">
    <text evidence="1">Topaquinone (TPQ) is generated by copper-dependent autoxidation of a specific tyrosyl residue.</text>
</comment>
<dbReference type="EMBL" id="CAJOAY010010112">
    <property type="protein sequence ID" value="CAF4216331.1"/>
    <property type="molecule type" value="Genomic_DNA"/>
</dbReference>
<dbReference type="PANTHER" id="PTHR10638">
    <property type="entry name" value="COPPER AMINE OXIDASE"/>
    <property type="match status" value="1"/>
</dbReference>
<dbReference type="InterPro" id="IPR015798">
    <property type="entry name" value="Cu_amine_oxidase_C"/>
</dbReference>
<dbReference type="AlphaFoldDB" id="A0A820C5I8"/>
<dbReference type="GO" id="GO:0005507">
    <property type="term" value="F:copper ion binding"/>
    <property type="evidence" value="ECO:0007669"/>
    <property type="project" value="InterPro"/>
</dbReference>
<protein>
    <recommendedName>
        <fullName evidence="1">Amine oxidase</fullName>
        <ecNumber evidence="1">1.4.3.-</ecNumber>
    </recommendedName>
</protein>
<dbReference type="InterPro" id="IPR036460">
    <property type="entry name" value="Cu_amine_oxidase_C_sf"/>
</dbReference>
<dbReference type="Gene3D" id="2.70.98.20">
    <property type="entry name" value="Copper amine oxidase, catalytic domain"/>
    <property type="match status" value="1"/>
</dbReference>
<dbReference type="InterPro" id="IPR049947">
    <property type="entry name" value="Cu_Am_Ox_Cu-bd"/>
</dbReference>
<dbReference type="PANTHER" id="PTHR10638:SF41">
    <property type="entry name" value="AMINE OXIDASE"/>
    <property type="match status" value="1"/>
</dbReference>
<dbReference type="Pfam" id="PF01179">
    <property type="entry name" value="Cu_amine_oxid"/>
    <property type="match status" value="1"/>
</dbReference>
<feature type="domain" description="Copper amine oxidase catalytic" evidence="2">
    <location>
        <begin position="1"/>
        <end position="81"/>
    </location>
</feature>
<dbReference type="InterPro" id="IPR000269">
    <property type="entry name" value="Cu_amine_oxidase"/>
</dbReference>
<dbReference type="EC" id="1.4.3.-" evidence="1"/>
<proteinExistence type="inferred from homology"/>
<dbReference type="PROSITE" id="PS01165">
    <property type="entry name" value="COPPER_AMINE_OXID_2"/>
    <property type="match status" value="1"/>
</dbReference>
<dbReference type="SUPFAM" id="SSF49998">
    <property type="entry name" value="Amine oxidase catalytic domain"/>
    <property type="match status" value="1"/>
</dbReference>
<feature type="non-terminal residue" evidence="3">
    <location>
        <position position="1"/>
    </location>
</feature>
<keyword evidence="1" id="KW-0560">Oxidoreductase</keyword>
<comment type="similarity">
    <text evidence="1">Belongs to the copper/topaquinone oxidase family.</text>
</comment>
<name>A0A820C5I8_9BILA</name>
<organism evidence="3 4">
    <name type="scientific">Adineta steineri</name>
    <dbReference type="NCBI Taxonomy" id="433720"/>
    <lineage>
        <taxon>Eukaryota</taxon>
        <taxon>Metazoa</taxon>
        <taxon>Spiralia</taxon>
        <taxon>Gnathifera</taxon>
        <taxon>Rotifera</taxon>
        <taxon>Eurotatoria</taxon>
        <taxon>Bdelloidea</taxon>
        <taxon>Adinetida</taxon>
        <taxon>Adinetidae</taxon>
        <taxon>Adineta</taxon>
    </lineage>
</organism>
<dbReference type="GO" id="GO:0048038">
    <property type="term" value="F:quinone binding"/>
    <property type="evidence" value="ECO:0007669"/>
    <property type="project" value="InterPro"/>
</dbReference>
<evidence type="ECO:0000259" key="2">
    <source>
        <dbReference type="Pfam" id="PF01179"/>
    </source>
</evidence>
<keyword evidence="1" id="KW-0801">TPQ</keyword>
<evidence type="ECO:0000313" key="4">
    <source>
        <dbReference type="Proteomes" id="UP000663881"/>
    </source>
</evidence>
<comment type="cofactor">
    <cofactor evidence="1">
        <name>Cu cation</name>
        <dbReference type="ChEBI" id="CHEBI:23378"/>
    </cofactor>
    <text evidence="1">Contains 1 topaquinone per subunit.</text>
</comment>
<keyword evidence="1" id="KW-0479">Metal-binding</keyword>
<dbReference type="GO" id="GO:0008131">
    <property type="term" value="F:primary methylamine oxidase activity"/>
    <property type="evidence" value="ECO:0007669"/>
    <property type="project" value="InterPro"/>
</dbReference>
<sequence>KYHPEELYAAGLFPNQSPGDDGIVAYSEKHKNESLVDSDLVTWYTFGVTHIVRPEDWPIMPIETCGFRLKPYGFFAGSPALDVPPPIAKECHGETCLKH</sequence>
<accession>A0A820C5I8</accession>
<comment type="caution">
    <text evidence="3">The sequence shown here is derived from an EMBL/GenBank/DDBJ whole genome shotgun (WGS) entry which is preliminary data.</text>
</comment>
<dbReference type="GO" id="GO:0009308">
    <property type="term" value="P:amine metabolic process"/>
    <property type="evidence" value="ECO:0007669"/>
    <property type="project" value="UniProtKB-UniRule"/>
</dbReference>
<gene>
    <name evidence="3" type="ORF">OKA104_LOCUS41798</name>
</gene>
<evidence type="ECO:0000313" key="3">
    <source>
        <dbReference type="EMBL" id="CAF4216331.1"/>
    </source>
</evidence>